<dbReference type="GO" id="GO:0019702">
    <property type="term" value="F:protein arginine N5-methyltransferase activity"/>
    <property type="evidence" value="ECO:0007669"/>
    <property type="project" value="TreeGrafter"/>
</dbReference>
<dbReference type="PROSITE" id="PS51559">
    <property type="entry name" value="SAM_RMT2"/>
    <property type="match status" value="1"/>
</dbReference>
<dbReference type="PANTHER" id="PTHR32379:SF1">
    <property type="entry name" value="GUANIDINOACETATE N-METHYLTRANSFERASE"/>
    <property type="match status" value="1"/>
</dbReference>
<dbReference type="OrthoDB" id="19014at2759"/>
<feature type="domain" description="RMT2" evidence="4">
    <location>
        <begin position="257"/>
        <end position="487"/>
    </location>
</feature>
<feature type="non-terminal residue" evidence="5">
    <location>
        <position position="487"/>
    </location>
</feature>
<evidence type="ECO:0000256" key="3">
    <source>
        <dbReference type="ARBA" id="ARBA00022691"/>
    </source>
</evidence>
<reference evidence="6" key="1">
    <citation type="journal article" date="2016" name="Proc. Natl. Acad. Sci. U.S.A.">
        <title>Comparative genomics of biotechnologically important yeasts.</title>
        <authorList>
            <person name="Riley R."/>
            <person name="Haridas S."/>
            <person name="Wolfe K.H."/>
            <person name="Lopes M.R."/>
            <person name="Hittinger C.T."/>
            <person name="Goeker M."/>
            <person name="Salamov A.A."/>
            <person name="Wisecaver J.H."/>
            <person name="Long T.M."/>
            <person name="Calvey C.H."/>
            <person name="Aerts A.L."/>
            <person name="Barry K.W."/>
            <person name="Choi C."/>
            <person name="Clum A."/>
            <person name="Coughlan A.Y."/>
            <person name="Deshpande S."/>
            <person name="Douglass A.P."/>
            <person name="Hanson S.J."/>
            <person name="Klenk H.-P."/>
            <person name="LaButti K.M."/>
            <person name="Lapidus A."/>
            <person name="Lindquist E.A."/>
            <person name="Lipzen A.M."/>
            <person name="Meier-Kolthoff J.P."/>
            <person name="Ohm R.A."/>
            <person name="Otillar R.P."/>
            <person name="Pangilinan J.L."/>
            <person name="Peng Y."/>
            <person name="Rokas A."/>
            <person name="Rosa C.A."/>
            <person name="Scheuner C."/>
            <person name="Sibirny A.A."/>
            <person name="Slot J.C."/>
            <person name="Stielow J.B."/>
            <person name="Sun H."/>
            <person name="Kurtzman C.P."/>
            <person name="Blackwell M."/>
            <person name="Grigoriev I.V."/>
            <person name="Jeffries T.W."/>
        </authorList>
    </citation>
    <scope>NUCLEOTIDE SEQUENCE [LARGE SCALE GENOMIC DNA]</scope>
    <source>
        <strain evidence="6">NRRL Y-1626</strain>
    </source>
</reference>
<gene>
    <name evidence="5" type="ORF">HANVADRAFT_53999</name>
</gene>
<dbReference type="InterPro" id="IPR026480">
    <property type="entry name" value="RMT2_dom"/>
</dbReference>
<keyword evidence="1" id="KW-0489">Methyltransferase</keyword>
<evidence type="ECO:0000313" key="5">
    <source>
        <dbReference type="EMBL" id="OBA25310.1"/>
    </source>
</evidence>
<evidence type="ECO:0000259" key="4">
    <source>
        <dbReference type="PROSITE" id="PS51559"/>
    </source>
</evidence>
<keyword evidence="2" id="KW-0808">Transferase</keyword>
<comment type="caution">
    <text evidence="5">The sequence shown here is derived from an EMBL/GenBank/DDBJ whole genome shotgun (WGS) entry which is preliminary data.</text>
</comment>
<name>A0A1B7T9C6_9ASCO</name>
<accession>A0A1B7T9C6</accession>
<sequence>MVKEVYLHDIHKWALSPESFLNFKLSDFSNDINLTLEEDFAIDTTTTNTTLAHILIKRYLEKGSNLWFNNYLESKDLSLTENYIFLPSVDNQNEIQLIDYDNGSNFKKFLDTLESLFNYGQIWNLSGLIENKTLGELVFPFGEGVLSEEYLQSEEQRDDIRSWIENFMQMSDVRQKQFHEIYALLKRKGMIAELLFRSLEDSNVDFIEEYGEDVVLGDIDDPEVIKMLQQQEMMDVEEEETVPELVKDNNSNNINEKDLAGNQQNYLESRLQYVSDSQLITENKDAVMMKWEYKIMKLSADTLFSKTVPMKGFSPPNPDVFDVDDAVVNVLNIGFGMGIIDTYIQENIDTLSQKYPNKQFKHYIIEAHPDVLKQMENKGWFEKKNVYVLKGRWQDELMKLLDDNIFFNGIYYDTFSEHYKDMLELYDIIIGMIKYENGVFSFFNGLGSDCVFFYDIYKDLVKLDLFEKYGLKCEYKNMVVDTIDNST</sequence>
<dbReference type="GO" id="GO:0005737">
    <property type="term" value="C:cytoplasm"/>
    <property type="evidence" value="ECO:0007669"/>
    <property type="project" value="TreeGrafter"/>
</dbReference>
<dbReference type="GO" id="GO:0005634">
    <property type="term" value="C:nucleus"/>
    <property type="evidence" value="ECO:0007669"/>
    <property type="project" value="TreeGrafter"/>
</dbReference>
<evidence type="ECO:0000313" key="6">
    <source>
        <dbReference type="Proteomes" id="UP000092321"/>
    </source>
</evidence>
<dbReference type="Proteomes" id="UP000092321">
    <property type="component" value="Unassembled WGS sequence"/>
</dbReference>
<dbReference type="Gene3D" id="3.40.50.150">
    <property type="entry name" value="Vaccinia Virus protein VP39"/>
    <property type="match status" value="1"/>
</dbReference>
<organism evidence="5 6">
    <name type="scientific">Hanseniaspora valbyensis NRRL Y-1626</name>
    <dbReference type="NCBI Taxonomy" id="766949"/>
    <lineage>
        <taxon>Eukaryota</taxon>
        <taxon>Fungi</taxon>
        <taxon>Dikarya</taxon>
        <taxon>Ascomycota</taxon>
        <taxon>Saccharomycotina</taxon>
        <taxon>Saccharomycetes</taxon>
        <taxon>Saccharomycodales</taxon>
        <taxon>Saccharomycodaceae</taxon>
        <taxon>Hanseniaspora</taxon>
    </lineage>
</organism>
<dbReference type="AlphaFoldDB" id="A0A1B7T9C6"/>
<keyword evidence="3" id="KW-0949">S-adenosyl-L-methionine</keyword>
<proteinExistence type="predicted"/>
<dbReference type="PANTHER" id="PTHR32379">
    <property type="entry name" value="GUANIDINOACETATE N-METHYLTRANSFERASE"/>
    <property type="match status" value="1"/>
</dbReference>
<protein>
    <recommendedName>
        <fullName evidence="4">RMT2 domain-containing protein</fullName>
    </recommendedName>
</protein>
<keyword evidence="6" id="KW-1185">Reference proteome</keyword>
<dbReference type="EMBL" id="LXPE01000149">
    <property type="protein sequence ID" value="OBA25310.1"/>
    <property type="molecule type" value="Genomic_DNA"/>
</dbReference>
<dbReference type="InterPro" id="IPR051038">
    <property type="entry name" value="RMT2/GAMT_Mtase"/>
</dbReference>
<dbReference type="GO" id="GO:0032259">
    <property type="term" value="P:methylation"/>
    <property type="evidence" value="ECO:0007669"/>
    <property type="project" value="UniProtKB-KW"/>
</dbReference>
<evidence type="ECO:0000256" key="1">
    <source>
        <dbReference type="ARBA" id="ARBA00022603"/>
    </source>
</evidence>
<dbReference type="InterPro" id="IPR029063">
    <property type="entry name" value="SAM-dependent_MTases_sf"/>
</dbReference>
<evidence type="ECO:0000256" key="2">
    <source>
        <dbReference type="ARBA" id="ARBA00022679"/>
    </source>
</evidence>
<dbReference type="SUPFAM" id="SSF53335">
    <property type="entry name" value="S-adenosyl-L-methionine-dependent methyltransferases"/>
    <property type="match status" value="1"/>
</dbReference>